<feature type="domain" description="DUF4216" evidence="1">
    <location>
        <begin position="262"/>
        <end position="319"/>
    </location>
</feature>
<dbReference type="InterPro" id="IPR029480">
    <property type="entry name" value="Transpos_assoc"/>
</dbReference>
<evidence type="ECO:0000259" key="2">
    <source>
        <dbReference type="Pfam" id="PF13963"/>
    </source>
</evidence>
<dbReference type="Proteomes" id="UP001188597">
    <property type="component" value="Unassembled WGS sequence"/>
</dbReference>
<dbReference type="PANTHER" id="PTHR48258:SF15">
    <property type="entry name" value="OS02G0543900 PROTEIN"/>
    <property type="match status" value="1"/>
</dbReference>
<evidence type="ECO:0000259" key="1">
    <source>
        <dbReference type="Pfam" id="PF13952"/>
    </source>
</evidence>
<dbReference type="InterPro" id="IPR025312">
    <property type="entry name" value="DUF4216"/>
</dbReference>
<dbReference type="EMBL" id="JAVXUP010001142">
    <property type="protein sequence ID" value="KAK3015473.1"/>
    <property type="molecule type" value="Genomic_DNA"/>
</dbReference>
<evidence type="ECO:0008006" key="5">
    <source>
        <dbReference type="Google" id="ProtNLM"/>
    </source>
</evidence>
<feature type="domain" description="Transposase-associated" evidence="2">
    <location>
        <begin position="26"/>
        <end position="99"/>
    </location>
</feature>
<dbReference type="Pfam" id="PF13963">
    <property type="entry name" value="Transpos_assoc"/>
    <property type="match status" value="1"/>
</dbReference>
<gene>
    <name evidence="3" type="ORF">RJ639_005778</name>
</gene>
<dbReference type="AlphaFoldDB" id="A0AA88VWS5"/>
<proteinExistence type="predicted"/>
<sequence>MQLLVNSSWDVLREHYHNRLKVNMDKSWINIRNRLDPLYEKGADDFVNFASEDRPNATEILCPCTKCHNMRFVKKVDVAEHIMVDGFLSSYTHWIFHGESSLTSSSIPEPAVGDRTQEMKRNAFGVPMFNQLDEIGSGEGNEDSDGLDDATKKFFNLVKEAEKEFEHHASIRRSNHRFRPHDVNKVHNETFHIWFRNHAERYTGYVINGFKYHMKARESNRATQHSGVMVKANTDSYASARDMNPITGDVNYYGVLTDIIVLHYSKKFRFVLFKCDWVDNGIGLVDRDGLGFTLINFNHLAHSQNISDEPYIFASQAEHLRARCGG</sequence>
<dbReference type="Pfam" id="PF13952">
    <property type="entry name" value="DUF4216"/>
    <property type="match status" value="1"/>
</dbReference>
<organism evidence="3 4">
    <name type="scientific">Escallonia herrerae</name>
    <dbReference type="NCBI Taxonomy" id="1293975"/>
    <lineage>
        <taxon>Eukaryota</taxon>
        <taxon>Viridiplantae</taxon>
        <taxon>Streptophyta</taxon>
        <taxon>Embryophyta</taxon>
        <taxon>Tracheophyta</taxon>
        <taxon>Spermatophyta</taxon>
        <taxon>Magnoliopsida</taxon>
        <taxon>eudicotyledons</taxon>
        <taxon>Gunneridae</taxon>
        <taxon>Pentapetalae</taxon>
        <taxon>asterids</taxon>
        <taxon>campanulids</taxon>
        <taxon>Escalloniales</taxon>
        <taxon>Escalloniaceae</taxon>
        <taxon>Escallonia</taxon>
    </lineage>
</organism>
<comment type="caution">
    <text evidence="3">The sequence shown here is derived from an EMBL/GenBank/DDBJ whole genome shotgun (WGS) entry which is preliminary data.</text>
</comment>
<name>A0AA88VWS5_9ASTE</name>
<protein>
    <recommendedName>
        <fullName evidence="5">Transposase-associated domain-containing protein</fullName>
    </recommendedName>
</protein>
<accession>A0AA88VWS5</accession>
<evidence type="ECO:0000313" key="4">
    <source>
        <dbReference type="Proteomes" id="UP001188597"/>
    </source>
</evidence>
<keyword evidence="4" id="KW-1185">Reference proteome</keyword>
<evidence type="ECO:0000313" key="3">
    <source>
        <dbReference type="EMBL" id="KAK3015473.1"/>
    </source>
</evidence>
<reference evidence="3" key="1">
    <citation type="submission" date="2022-12" db="EMBL/GenBank/DDBJ databases">
        <title>Draft genome assemblies for two species of Escallonia (Escalloniales).</title>
        <authorList>
            <person name="Chanderbali A."/>
            <person name="Dervinis C."/>
            <person name="Anghel I."/>
            <person name="Soltis D."/>
            <person name="Soltis P."/>
            <person name="Zapata F."/>
        </authorList>
    </citation>
    <scope>NUCLEOTIDE SEQUENCE</scope>
    <source>
        <strain evidence="3">UCBG64.0493</strain>
        <tissue evidence="3">Leaf</tissue>
    </source>
</reference>
<dbReference type="PANTHER" id="PTHR48258">
    <property type="entry name" value="DUF4218 DOMAIN-CONTAINING PROTEIN-RELATED"/>
    <property type="match status" value="1"/>
</dbReference>